<dbReference type="SUPFAM" id="SSF53807">
    <property type="entry name" value="Helical backbone' metal receptor"/>
    <property type="match status" value="1"/>
</dbReference>
<sequence length="254" mass="29561">MKDDLRIISLVPSITELLVDLGLEAQIVGITKFCVHPKNLLKEKTVVGGTKNIKIDKIEALNPTIILCNKEENTKEIVTKCSKITKTYVSDLFTIKDVLNLIDYYGKILFCEDKASEIISEIELKLNDFNQFIKNKPTLNVVYFIWKNPWMIAANNTFINHLLEINNFNNIYKNLSRYPEINIDDLKTRNIDCIFLSSEPFPFKEKNKNDFISNSKVYLVDGEYFSWYGTRLIKAFDYFKKLRNDIESFNALNN</sequence>
<name>A0ABZ2TVF6_9FLAO</name>
<dbReference type="InterPro" id="IPR054828">
    <property type="entry name" value="Vit_B12_bind_prot"/>
</dbReference>
<dbReference type="InterPro" id="IPR002491">
    <property type="entry name" value="ABC_transptr_periplasmic_BD"/>
</dbReference>
<keyword evidence="4" id="KW-1185">Reference proteome</keyword>
<dbReference type="PANTHER" id="PTHR30535:SF34">
    <property type="entry name" value="MOLYBDATE-BINDING PROTEIN MOLA"/>
    <property type="match status" value="1"/>
</dbReference>
<dbReference type="Gene3D" id="3.40.50.1980">
    <property type="entry name" value="Nitrogenase molybdenum iron protein domain"/>
    <property type="match status" value="2"/>
</dbReference>
<keyword evidence="1" id="KW-0732">Signal</keyword>
<dbReference type="EMBL" id="CP150496">
    <property type="protein sequence ID" value="WYW56883.1"/>
    <property type="molecule type" value="Genomic_DNA"/>
</dbReference>
<organism evidence="3 4">
    <name type="scientific">Polaribacter marinaquae</name>
    <dbReference type="NCBI Taxonomy" id="1642819"/>
    <lineage>
        <taxon>Bacteria</taxon>
        <taxon>Pseudomonadati</taxon>
        <taxon>Bacteroidota</taxon>
        <taxon>Flavobacteriia</taxon>
        <taxon>Flavobacteriales</taxon>
        <taxon>Flavobacteriaceae</taxon>
    </lineage>
</organism>
<dbReference type="PANTHER" id="PTHR30535">
    <property type="entry name" value="VITAMIN B12-BINDING PROTEIN"/>
    <property type="match status" value="1"/>
</dbReference>
<dbReference type="PROSITE" id="PS50983">
    <property type="entry name" value="FE_B12_PBP"/>
    <property type="match status" value="1"/>
</dbReference>
<accession>A0ABZ2TVF6</accession>
<dbReference type="InterPro" id="IPR050902">
    <property type="entry name" value="ABC_Transporter_SBP"/>
</dbReference>
<keyword evidence="3" id="KW-0675">Receptor</keyword>
<protein>
    <submittedName>
        <fullName evidence="3">Helical backbone metal receptor</fullName>
    </submittedName>
</protein>
<gene>
    <name evidence="3" type="ORF">WG950_06460</name>
</gene>
<evidence type="ECO:0000313" key="3">
    <source>
        <dbReference type="EMBL" id="WYW56883.1"/>
    </source>
</evidence>
<dbReference type="Pfam" id="PF01497">
    <property type="entry name" value="Peripla_BP_2"/>
    <property type="match status" value="1"/>
</dbReference>
<dbReference type="RefSeq" id="WP_340934990.1">
    <property type="nucleotide sequence ID" value="NZ_CP150496.1"/>
</dbReference>
<evidence type="ECO:0000256" key="1">
    <source>
        <dbReference type="ARBA" id="ARBA00022729"/>
    </source>
</evidence>
<dbReference type="Proteomes" id="UP001491088">
    <property type="component" value="Chromosome"/>
</dbReference>
<evidence type="ECO:0000259" key="2">
    <source>
        <dbReference type="PROSITE" id="PS50983"/>
    </source>
</evidence>
<proteinExistence type="predicted"/>
<feature type="domain" description="Fe/B12 periplasmic-binding" evidence="2">
    <location>
        <begin position="6"/>
        <end position="254"/>
    </location>
</feature>
<reference evidence="3 4" key="1">
    <citation type="submission" date="2024-03" db="EMBL/GenBank/DDBJ databases">
        <authorList>
            <person name="Cao K."/>
        </authorList>
    </citation>
    <scope>NUCLEOTIDE SEQUENCE [LARGE SCALE GENOMIC DNA]</scope>
    <source>
        <strain evidence="3 4">MCCC 1K00696</strain>
    </source>
</reference>
<dbReference type="NCBIfam" id="NF038402">
    <property type="entry name" value="TroA_like"/>
    <property type="match status" value="1"/>
</dbReference>
<evidence type="ECO:0000313" key="4">
    <source>
        <dbReference type="Proteomes" id="UP001491088"/>
    </source>
</evidence>